<feature type="compositionally biased region" description="Polar residues" evidence="5">
    <location>
        <begin position="55"/>
        <end position="74"/>
    </location>
</feature>
<dbReference type="Gene3D" id="3.30.56.30">
    <property type="entry name" value="Signal recognition particle, SRP19-like subunit"/>
    <property type="match status" value="1"/>
</dbReference>
<evidence type="ECO:0000256" key="5">
    <source>
        <dbReference type="SAM" id="MobiDB-lite"/>
    </source>
</evidence>
<keyword evidence="3" id="KW-0733">Signal recognition particle</keyword>
<dbReference type="Pfam" id="PF01922">
    <property type="entry name" value="SRP19"/>
    <property type="match status" value="1"/>
</dbReference>
<accession>A0A0D2PEZ1</accession>
<evidence type="ECO:0000256" key="3">
    <source>
        <dbReference type="ARBA" id="ARBA00023135"/>
    </source>
</evidence>
<dbReference type="GO" id="GO:0008312">
    <property type="term" value="F:7S RNA binding"/>
    <property type="evidence" value="ECO:0007669"/>
    <property type="project" value="InterPro"/>
</dbReference>
<evidence type="ECO:0000256" key="4">
    <source>
        <dbReference type="ARBA" id="ARBA00023274"/>
    </source>
</evidence>
<protein>
    <recommendedName>
        <fullName evidence="8">Signal recognition particle SRP19 subunit</fullName>
    </recommendedName>
</protein>
<dbReference type="OMA" id="SVWWPLS"/>
<evidence type="ECO:0008006" key="8">
    <source>
        <dbReference type="Google" id="ProtNLM"/>
    </source>
</evidence>
<dbReference type="AlphaFoldDB" id="A0A0D2PEZ1"/>
<feature type="compositionally biased region" description="Polar residues" evidence="5">
    <location>
        <begin position="221"/>
        <end position="236"/>
    </location>
</feature>
<dbReference type="STRING" id="945553.A0A0D2PEZ1"/>
<dbReference type="GO" id="GO:0005786">
    <property type="term" value="C:signal recognition particle, endoplasmic reticulum targeting"/>
    <property type="evidence" value="ECO:0007669"/>
    <property type="project" value="UniProtKB-KW"/>
</dbReference>
<dbReference type="SUPFAM" id="SSF69695">
    <property type="entry name" value="SRP19"/>
    <property type="match status" value="1"/>
</dbReference>
<dbReference type="PANTHER" id="PTHR17453">
    <property type="entry name" value="SIGNAL RECOGNITION PARTICLE 19 KD PROTEIN"/>
    <property type="match status" value="1"/>
</dbReference>
<name>A0A0D2PEZ1_HYPSF</name>
<proteinExistence type="predicted"/>
<reference evidence="7" key="1">
    <citation type="submission" date="2014-04" db="EMBL/GenBank/DDBJ databases">
        <title>Evolutionary Origins and Diversification of the Mycorrhizal Mutualists.</title>
        <authorList>
            <consortium name="DOE Joint Genome Institute"/>
            <consortium name="Mycorrhizal Genomics Consortium"/>
            <person name="Kohler A."/>
            <person name="Kuo A."/>
            <person name="Nagy L.G."/>
            <person name="Floudas D."/>
            <person name="Copeland A."/>
            <person name="Barry K.W."/>
            <person name="Cichocki N."/>
            <person name="Veneault-Fourrey C."/>
            <person name="LaButti K."/>
            <person name="Lindquist E.A."/>
            <person name="Lipzen A."/>
            <person name="Lundell T."/>
            <person name="Morin E."/>
            <person name="Murat C."/>
            <person name="Riley R."/>
            <person name="Ohm R."/>
            <person name="Sun H."/>
            <person name="Tunlid A."/>
            <person name="Henrissat B."/>
            <person name="Grigoriev I.V."/>
            <person name="Hibbett D.S."/>
            <person name="Martin F."/>
        </authorList>
    </citation>
    <scope>NUCLEOTIDE SEQUENCE [LARGE SCALE GENOMIC DNA]</scope>
    <source>
        <strain evidence="7">FD-334 SS-4</strain>
    </source>
</reference>
<feature type="region of interest" description="Disordered" evidence="5">
    <location>
        <begin position="1"/>
        <end position="74"/>
    </location>
</feature>
<dbReference type="InterPro" id="IPR002778">
    <property type="entry name" value="Signal_recog_particle_SRP19"/>
</dbReference>
<sequence length="317" mass="34320">MSRRAAIVEEFDDDTDLPLPMHLPNTGSRGPLLQELHISDDEFEPPRAGPASFPRNAQPTQSRSESGSRLGQADVNRQVTDITPYKSWTCIYPIYIDAKRPYGTGQRRVERAKSVWWPLSKDIADAANQLGLGTLHEEQKSHPRDWENPGRVRVLWKKDGRLMNPIIKTKKQLLEMICLQLQTLKPENVPKPPYNTSVTPKADVPPPSSAEIPVVQPSAPTPSSNKGKQPAATKSKSPAALPHHTPGRQVPVPPEPHPALANRVSPYSPSISSGVLIETVKAGMNASEPSPIGAAPGAPGAPGGAAKGKRKVVRVRG</sequence>
<evidence type="ECO:0000313" key="7">
    <source>
        <dbReference type="Proteomes" id="UP000054270"/>
    </source>
</evidence>
<dbReference type="Proteomes" id="UP000054270">
    <property type="component" value="Unassembled WGS sequence"/>
</dbReference>
<dbReference type="PANTHER" id="PTHR17453:SF0">
    <property type="entry name" value="SIGNAL RECOGNITION PARTICLE 19 KDA PROTEIN"/>
    <property type="match status" value="1"/>
</dbReference>
<dbReference type="GO" id="GO:0006617">
    <property type="term" value="P:SRP-dependent cotranslational protein targeting to membrane, signal sequence recognition"/>
    <property type="evidence" value="ECO:0007669"/>
    <property type="project" value="TreeGrafter"/>
</dbReference>
<evidence type="ECO:0000256" key="2">
    <source>
        <dbReference type="ARBA" id="ARBA00022490"/>
    </source>
</evidence>
<feature type="region of interest" description="Disordered" evidence="5">
    <location>
        <begin position="286"/>
        <end position="317"/>
    </location>
</feature>
<dbReference type="OrthoDB" id="2190947at2759"/>
<keyword evidence="7" id="KW-1185">Reference proteome</keyword>
<dbReference type="InterPro" id="IPR036521">
    <property type="entry name" value="SRP19-like_sf"/>
</dbReference>
<dbReference type="EMBL" id="KN817585">
    <property type="protein sequence ID" value="KJA18750.1"/>
    <property type="molecule type" value="Genomic_DNA"/>
</dbReference>
<comment type="subcellular location">
    <subcellularLocation>
        <location evidence="1">Cytoplasm</location>
    </subcellularLocation>
</comment>
<keyword evidence="4" id="KW-0687">Ribonucleoprotein</keyword>
<feature type="region of interest" description="Disordered" evidence="5">
    <location>
        <begin position="186"/>
        <end position="263"/>
    </location>
</feature>
<gene>
    <name evidence="6" type="ORF">HYPSUDRAFT_89774</name>
</gene>
<keyword evidence="2" id="KW-0963">Cytoplasm</keyword>
<evidence type="ECO:0000313" key="6">
    <source>
        <dbReference type="EMBL" id="KJA18750.1"/>
    </source>
</evidence>
<evidence type="ECO:0000256" key="1">
    <source>
        <dbReference type="ARBA" id="ARBA00004496"/>
    </source>
</evidence>
<organism evidence="6 7">
    <name type="scientific">Hypholoma sublateritium (strain FD-334 SS-4)</name>
    <dbReference type="NCBI Taxonomy" id="945553"/>
    <lineage>
        <taxon>Eukaryota</taxon>
        <taxon>Fungi</taxon>
        <taxon>Dikarya</taxon>
        <taxon>Basidiomycota</taxon>
        <taxon>Agaricomycotina</taxon>
        <taxon>Agaricomycetes</taxon>
        <taxon>Agaricomycetidae</taxon>
        <taxon>Agaricales</taxon>
        <taxon>Agaricineae</taxon>
        <taxon>Strophariaceae</taxon>
        <taxon>Hypholoma</taxon>
    </lineage>
</organism>
<feature type="compositionally biased region" description="Basic residues" evidence="5">
    <location>
        <begin position="307"/>
        <end position="317"/>
    </location>
</feature>